<gene>
    <name evidence="2" type="ORF">V9T40_012732</name>
</gene>
<feature type="region of interest" description="Disordered" evidence="1">
    <location>
        <begin position="44"/>
        <end position="70"/>
    </location>
</feature>
<organism evidence="2 3">
    <name type="scientific">Parthenolecanium corni</name>
    <dbReference type="NCBI Taxonomy" id="536013"/>
    <lineage>
        <taxon>Eukaryota</taxon>
        <taxon>Metazoa</taxon>
        <taxon>Ecdysozoa</taxon>
        <taxon>Arthropoda</taxon>
        <taxon>Hexapoda</taxon>
        <taxon>Insecta</taxon>
        <taxon>Pterygota</taxon>
        <taxon>Neoptera</taxon>
        <taxon>Paraneoptera</taxon>
        <taxon>Hemiptera</taxon>
        <taxon>Sternorrhyncha</taxon>
        <taxon>Coccoidea</taxon>
        <taxon>Coccidae</taxon>
        <taxon>Parthenolecanium</taxon>
    </lineage>
</organism>
<dbReference type="EMBL" id="JBBCAQ010000036">
    <property type="protein sequence ID" value="KAK7576446.1"/>
    <property type="molecule type" value="Genomic_DNA"/>
</dbReference>
<dbReference type="AlphaFoldDB" id="A0AAN9T9G1"/>
<accession>A0AAN9T9G1</accession>
<keyword evidence="3" id="KW-1185">Reference proteome</keyword>
<reference evidence="2 3" key="1">
    <citation type="submission" date="2024-03" db="EMBL/GenBank/DDBJ databases">
        <title>Adaptation during the transition from Ophiocordyceps entomopathogen to insect associate is accompanied by gene loss and intensified selection.</title>
        <authorList>
            <person name="Ward C.M."/>
            <person name="Onetto C.A."/>
            <person name="Borneman A.R."/>
        </authorList>
    </citation>
    <scope>NUCLEOTIDE SEQUENCE [LARGE SCALE GENOMIC DNA]</scope>
    <source>
        <strain evidence="2">AWRI1</strain>
        <tissue evidence="2">Single Adult Female</tissue>
    </source>
</reference>
<protein>
    <submittedName>
        <fullName evidence="2">Uncharacterized protein</fullName>
    </submittedName>
</protein>
<name>A0AAN9T9G1_9HEMI</name>
<sequence length="262" mass="29362">MEAFRLVSIYIFNGMSRLAHRRRSLPGRPFQIPYPVVYRQMTSSQNYGPNEMSSEDAESSITPLDTPVNKQPGVAKVATKAVPEAAAAGDSNAGARQPKILPPAATLQTTPMVIEASSGAAAELLSDEYRLKKFMERLEEETLKLLEPTEEGIKVPRPVPYPSYLTREPEIPISQTYTSVLRRLYNERRAVYSKSDFPTVVREHPKKPKVPPYMQSEIVEQRQKTVKVLLKSQDTDQESGDEHNLVVAFGRAAKRRPVKNAP</sequence>
<dbReference type="Proteomes" id="UP001367676">
    <property type="component" value="Unassembled WGS sequence"/>
</dbReference>
<proteinExistence type="predicted"/>
<evidence type="ECO:0000313" key="2">
    <source>
        <dbReference type="EMBL" id="KAK7576446.1"/>
    </source>
</evidence>
<evidence type="ECO:0000313" key="3">
    <source>
        <dbReference type="Proteomes" id="UP001367676"/>
    </source>
</evidence>
<evidence type="ECO:0000256" key="1">
    <source>
        <dbReference type="SAM" id="MobiDB-lite"/>
    </source>
</evidence>
<comment type="caution">
    <text evidence="2">The sequence shown here is derived from an EMBL/GenBank/DDBJ whole genome shotgun (WGS) entry which is preliminary data.</text>
</comment>